<dbReference type="Pfam" id="PF10825">
    <property type="entry name" value="DUF2752"/>
    <property type="match status" value="1"/>
</dbReference>
<feature type="transmembrane region" description="Helical" evidence="1">
    <location>
        <begin position="80"/>
        <end position="104"/>
    </location>
</feature>
<dbReference type="EMBL" id="DWWD01000002">
    <property type="protein sequence ID" value="HJC49025.1"/>
    <property type="molecule type" value="Genomic_DNA"/>
</dbReference>
<proteinExistence type="predicted"/>
<dbReference type="Proteomes" id="UP000823904">
    <property type="component" value="Unassembled WGS sequence"/>
</dbReference>
<accession>A0A9D2PGG7</accession>
<protein>
    <submittedName>
        <fullName evidence="2">DUF2752 domain-containing protein</fullName>
    </submittedName>
</protein>
<evidence type="ECO:0000313" key="2">
    <source>
        <dbReference type="EMBL" id="HJC49025.1"/>
    </source>
</evidence>
<keyword evidence="1" id="KW-0812">Transmembrane</keyword>
<reference evidence="2" key="1">
    <citation type="journal article" date="2021" name="PeerJ">
        <title>Extensive microbial diversity within the chicken gut microbiome revealed by metagenomics and culture.</title>
        <authorList>
            <person name="Gilroy R."/>
            <person name="Ravi A."/>
            <person name="Getino M."/>
            <person name="Pursley I."/>
            <person name="Horton D.L."/>
            <person name="Alikhan N.F."/>
            <person name="Baker D."/>
            <person name="Gharbi K."/>
            <person name="Hall N."/>
            <person name="Watson M."/>
            <person name="Adriaenssens E.M."/>
            <person name="Foster-Nyarko E."/>
            <person name="Jarju S."/>
            <person name="Secka A."/>
            <person name="Antonio M."/>
            <person name="Oren A."/>
            <person name="Chaudhuri R.R."/>
            <person name="La Ragione R."/>
            <person name="Hildebrand F."/>
            <person name="Pallen M.J."/>
        </authorList>
    </citation>
    <scope>NUCLEOTIDE SEQUENCE</scope>
    <source>
        <strain evidence="2">ChiSjej3B21-8574</strain>
    </source>
</reference>
<evidence type="ECO:0000256" key="1">
    <source>
        <dbReference type="SAM" id="Phobius"/>
    </source>
</evidence>
<feature type="transmembrane region" description="Helical" evidence="1">
    <location>
        <begin position="48"/>
        <end position="68"/>
    </location>
</feature>
<comment type="caution">
    <text evidence="2">The sequence shown here is derived from an EMBL/GenBank/DDBJ whole genome shotgun (WGS) entry which is preliminary data.</text>
</comment>
<keyword evidence="1" id="KW-0472">Membrane</keyword>
<dbReference type="AlphaFoldDB" id="A0A9D2PGG7"/>
<organism evidence="2 3">
    <name type="scientific">Candidatus Anaerostipes avistercoris</name>
    <dbReference type="NCBI Taxonomy" id="2838462"/>
    <lineage>
        <taxon>Bacteria</taxon>
        <taxon>Bacillati</taxon>
        <taxon>Bacillota</taxon>
        <taxon>Clostridia</taxon>
        <taxon>Lachnospirales</taxon>
        <taxon>Lachnospiraceae</taxon>
        <taxon>Anaerostipes</taxon>
    </lineage>
</organism>
<dbReference type="InterPro" id="IPR021215">
    <property type="entry name" value="DUF2752"/>
</dbReference>
<name>A0A9D2PGG7_9FIRM</name>
<reference evidence="2" key="2">
    <citation type="submission" date="2021-04" db="EMBL/GenBank/DDBJ databases">
        <authorList>
            <person name="Gilroy R."/>
        </authorList>
    </citation>
    <scope>NUCLEOTIDE SEQUENCE</scope>
    <source>
        <strain evidence="2">ChiSjej3B21-8574</strain>
    </source>
</reference>
<evidence type="ECO:0000313" key="3">
    <source>
        <dbReference type="Proteomes" id="UP000823904"/>
    </source>
</evidence>
<gene>
    <name evidence="2" type="ORF">H9754_00310</name>
</gene>
<keyword evidence="1" id="KW-1133">Transmembrane helix</keyword>
<sequence>MRYFSLFWKMPCFFKEITHLYCPACGGTRAVRALLHLDLARSFLCNPIVLYGIFMVLWCVVGFLAGKISHRTIKICRPGLWMLYLGIIIFFGHAVIRNIAVYQFGYDYLGDLLP</sequence>